<name>N6U7C4_DENPD</name>
<organism evidence="1">
    <name type="scientific">Dendroctonus ponderosae</name>
    <name type="common">Mountain pine beetle</name>
    <dbReference type="NCBI Taxonomy" id="77166"/>
    <lineage>
        <taxon>Eukaryota</taxon>
        <taxon>Metazoa</taxon>
        <taxon>Ecdysozoa</taxon>
        <taxon>Arthropoda</taxon>
        <taxon>Hexapoda</taxon>
        <taxon>Insecta</taxon>
        <taxon>Pterygota</taxon>
        <taxon>Neoptera</taxon>
        <taxon>Endopterygota</taxon>
        <taxon>Coleoptera</taxon>
        <taxon>Polyphaga</taxon>
        <taxon>Cucujiformia</taxon>
        <taxon>Curculionidae</taxon>
        <taxon>Scolytinae</taxon>
        <taxon>Dendroctonus</taxon>
    </lineage>
</organism>
<dbReference type="HOGENOM" id="CLU_2294491_0_0_1"/>
<sequence length="101" mass="11806">MAKEINETFITAECITEFDAVHPRFQPEDEAVALRYQQEHYYFCQQCNLFFAPTVTGLKVHFKGDMVKHKTCGSCFYCQGPVYEYSINSERKVYHSCKRSS</sequence>
<protein>
    <submittedName>
        <fullName evidence="1">Uncharacterized protein</fullName>
    </submittedName>
</protein>
<evidence type="ECO:0000313" key="2">
    <source>
        <dbReference type="EMBL" id="ERL90982.1"/>
    </source>
</evidence>
<proteinExistence type="predicted"/>
<reference evidence="1 3" key="1">
    <citation type="journal article" date="2013" name="Genome Biol.">
        <title>Draft genome of the mountain pine beetle, Dendroctonus ponderosae Hopkins, a major forest pest.</title>
        <authorList>
            <person name="Keeling C.I."/>
            <person name="Yuen M.M."/>
            <person name="Liao N.Y."/>
            <person name="Docking T.R."/>
            <person name="Chan S.K."/>
            <person name="Taylor G.A."/>
            <person name="Palmquist D.L."/>
            <person name="Jackman S.D."/>
            <person name="Nguyen A."/>
            <person name="Li M."/>
            <person name="Henderson H."/>
            <person name="Janes J.K."/>
            <person name="Zhao Y."/>
            <person name="Pandoh P."/>
            <person name="Moore R."/>
            <person name="Sperling F.A."/>
            <person name="Huber D.P."/>
            <person name="Birol I."/>
            <person name="Jones S.J."/>
            <person name="Bohlmann J."/>
        </authorList>
    </citation>
    <scope>NUCLEOTIDE SEQUENCE</scope>
</reference>
<gene>
    <name evidence="2" type="ORF">D910_08324</name>
    <name evidence="1" type="ORF">YQE_06987</name>
</gene>
<dbReference type="OMA" id="SCFYCQG"/>
<accession>N6U7C4</accession>
<dbReference type="EMBL" id="KB632267">
    <property type="protein sequence ID" value="ERL90982.1"/>
    <property type="molecule type" value="Genomic_DNA"/>
</dbReference>
<dbReference type="EMBL" id="KB740975">
    <property type="protein sequence ID" value="ENN76536.1"/>
    <property type="molecule type" value="Genomic_DNA"/>
</dbReference>
<dbReference type="Proteomes" id="UP000030742">
    <property type="component" value="Unassembled WGS sequence"/>
</dbReference>
<evidence type="ECO:0000313" key="1">
    <source>
        <dbReference type="EMBL" id="ENN76536.1"/>
    </source>
</evidence>
<evidence type="ECO:0000313" key="3">
    <source>
        <dbReference type="Proteomes" id="UP000030742"/>
    </source>
</evidence>
<dbReference type="AlphaFoldDB" id="N6U7C4"/>
<feature type="non-terminal residue" evidence="1">
    <location>
        <position position="1"/>
    </location>
</feature>